<sequence length="259" mass="28479">MIYQIKILNTSNNTRILLISSPSTAGEIYSTVPGDTFKGATPSKGPESGNFSVFRRHKMLFQLSSGQLGFKGATRKSSFVISKLIQLFFNRINILFPNFRYIPCNIYFLGPRNNYSVLMDQIRLGIRSWPQAGNNFSISSSALGGIKKDNSFSQSSTFVPEVQAELLNHIFNLPSLPRPSGGAVNFNAAETDRVRVNNSLIPATLDGLPSFSSVIPDSYAVGSGRRISPTFNNSLGGIKIFDITPIPFNGCKLKKSRRK</sequence>
<keyword evidence="1" id="KW-0689">Ribosomal protein</keyword>
<accession>M1KFG6</accession>
<dbReference type="GeneID" id="14659554"/>
<reference evidence="1" key="2">
    <citation type="submission" date="2012-12" db="EMBL/GenBank/DDBJ databases">
        <authorList>
            <person name="Lang B.F."/>
        </authorList>
    </citation>
    <scope>NUCLEOTIDE SEQUENCE</scope>
    <source>
        <strain evidence="1">CCAP 1552/2</strain>
    </source>
</reference>
<organism evidence="1">
    <name type="scientific">Nuclearia simplex</name>
    <dbReference type="NCBI Taxonomy" id="154970"/>
    <lineage>
        <taxon>Eukaryota</taxon>
        <taxon>Rotosphaerida</taxon>
        <taxon>Nucleariidae</taxon>
        <taxon>Nuclearia</taxon>
    </lineage>
</organism>
<proteinExistence type="predicted"/>
<gene>
    <name evidence="1" type="primary">rps11</name>
</gene>
<evidence type="ECO:0000313" key="1">
    <source>
        <dbReference type="EMBL" id="AGE93665.1"/>
    </source>
</evidence>
<dbReference type="SUPFAM" id="SSF53137">
    <property type="entry name" value="Translational machinery components"/>
    <property type="match status" value="1"/>
</dbReference>
<dbReference type="EMBL" id="KC573039">
    <property type="protein sequence ID" value="AGE93665.1"/>
    <property type="molecule type" value="Genomic_DNA"/>
</dbReference>
<dbReference type="GO" id="GO:0005840">
    <property type="term" value="C:ribosome"/>
    <property type="evidence" value="ECO:0007669"/>
    <property type="project" value="UniProtKB-KW"/>
</dbReference>
<dbReference type="AlphaFoldDB" id="M1KFG6"/>
<reference evidence="1" key="1">
    <citation type="journal article" date="2009" name="BMC Evol. Biol.">
        <title>Phylogenomic analyses predict sistergroup relationship of nucleariids and fungi and paraphyly of zygomycetes with significant support.</title>
        <authorList>
            <person name="Liu Y."/>
            <person name="Steenkamp E.T."/>
            <person name="Brinkmann H."/>
            <person name="Forget L."/>
            <person name="Philippe H."/>
            <person name="Lang B.F."/>
        </authorList>
    </citation>
    <scope>NUCLEOTIDE SEQUENCE</scope>
    <source>
        <strain evidence="1">CCAP 1552/2</strain>
    </source>
</reference>
<protein>
    <submittedName>
        <fullName evidence="1">Ribosomal protein S11</fullName>
    </submittedName>
</protein>
<dbReference type="RefSeq" id="YP_007476164.1">
    <property type="nucleotide sequence ID" value="NC_020369.1"/>
</dbReference>
<name>M1KFG6_9EUKA</name>
<keyword evidence="1" id="KW-0496">Mitochondrion</keyword>
<keyword evidence="1" id="KW-0687">Ribonucleoprotein</keyword>
<geneLocation type="mitochondrion" evidence="1"/>